<dbReference type="EMBL" id="JAVRRT010000003">
    <property type="protein sequence ID" value="KAK5173271.1"/>
    <property type="molecule type" value="Genomic_DNA"/>
</dbReference>
<evidence type="ECO:0000313" key="3">
    <source>
        <dbReference type="Proteomes" id="UP001337655"/>
    </source>
</evidence>
<keyword evidence="3" id="KW-1185">Reference proteome</keyword>
<feature type="chain" id="PRO_5043832909" evidence="1">
    <location>
        <begin position="21"/>
        <end position="212"/>
    </location>
</feature>
<protein>
    <submittedName>
        <fullName evidence="2">Uncharacterized protein</fullName>
    </submittedName>
</protein>
<name>A0AAV9PIY7_9PEZI</name>
<sequence length="212" mass="22496">MPSVRNMALWATTLFAFVNASPTQVRRSSPNGISKRGLGGVIDITCGLWATAIRADADEAIHQVTANGGAINAIKQTCSRLACVGTSGLYVCNDQEEDVLVQLEDLFSPSSQLVQSCVDYYVDNDVAVNTQTPVSAQGFYADPLVNVVISYCDPNDDPYKKPSDYNFDVNCGPNGCNPTCGWEGAEEDPCPFLSKIFASSSAAPSPTATPAP</sequence>
<accession>A0AAV9PIY7</accession>
<comment type="caution">
    <text evidence="2">The sequence shown here is derived from an EMBL/GenBank/DDBJ whole genome shotgun (WGS) entry which is preliminary data.</text>
</comment>
<evidence type="ECO:0000256" key="1">
    <source>
        <dbReference type="SAM" id="SignalP"/>
    </source>
</evidence>
<reference evidence="2 3" key="1">
    <citation type="submission" date="2023-08" db="EMBL/GenBank/DDBJ databases">
        <title>Black Yeasts Isolated from many extreme environments.</title>
        <authorList>
            <person name="Coleine C."/>
            <person name="Stajich J.E."/>
            <person name="Selbmann L."/>
        </authorList>
    </citation>
    <scope>NUCLEOTIDE SEQUENCE [LARGE SCALE GENOMIC DNA]</scope>
    <source>
        <strain evidence="2 3">CCFEE 5935</strain>
    </source>
</reference>
<organism evidence="2 3">
    <name type="scientific">Saxophila tyrrhenica</name>
    <dbReference type="NCBI Taxonomy" id="1690608"/>
    <lineage>
        <taxon>Eukaryota</taxon>
        <taxon>Fungi</taxon>
        <taxon>Dikarya</taxon>
        <taxon>Ascomycota</taxon>
        <taxon>Pezizomycotina</taxon>
        <taxon>Dothideomycetes</taxon>
        <taxon>Dothideomycetidae</taxon>
        <taxon>Mycosphaerellales</taxon>
        <taxon>Extremaceae</taxon>
        <taxon>Saxophila</taxon>
    </lineage>
</organism>
<evidence type="ECO:0000313" key="2">
    <source>
        <dbReference type="EMBL" id="KAK5173271.1"/>
    </source>
</evidence>
<dbReference type="GeneID" id="89923299"/>
<dbReference type="AlphaFoldDB" id="A0AAV9PIY7"/>
<feature type="signal peptide" evidence="1">
    <location>
        <begin position="1"/>
        <end position="20"/>
    </location>
</feature>
<proteinExistence type="predicted"/>
<keyword evidence="1" id="KW-0732">Signal</keyword>
<dbReference type="RefSeq" id="XP_064661966.1">
    <property type="nucleotide sequence ID" value="XM_064799211.1"/>
</dbReference>
<dbReference type="Proteomes" id="UP001337655">
    <property type="component" value="Unassembled WGS sequence"/>
</dbReference>
<gene>
    <name evidence="2" type="ORF">LTR77_001952</name>
</gene>